<keyword evidence="2" id="KW-1185">Reference proteome</keyword>
<organism evidence="1 2">
    <name type="scientific">Mycobacterium [tuberculosis] TKK-01-0051</name>
    <dbReference type="NCBI Taxonomy" id="1324261"/>
    <lineage>
        <taxon>Bacteria</taxon>
        <taxon>Bacillati</taxon>
        <taxon>Actinomycetota</taxon>
        <taxon>Actinomycetes</taxon>
        <taxon>Mycobacteriales</taxon>
        <taxon>Mycobacteriaceae</taxon>
        <taxon>Mycobacterium</taxon>
        <taxon>Mycobacterium avium complex (MAC)</taxon>
    </lineage>
</organism>
<reference evidence="1 2" key="1">
    <citation type="submission" date="2014-04" db="EMBL/GenBank/DDBJ databases">
        <title>The Genome Sequence of Mycobacterium tuberculosis TKK-01-0051.</title>
        <authorList>
            <consortium name="The Broad Institute Genomics Platform"/>
            <consortium name="The Broad Institute Genome Sequencing Center for Infectious Disease"/>
            <person name="Earl A.M."/>
            <person name="Cohen K."/>
            <person name="Pym A."/>
            <person name="Bishai W."/>
            <person name="Maharaj K."/>
            <person name="Desjardins C."/>
            <person name="Abeel T."/>
            <person name="Young S."/>
            <person name="Zeng Q."/>
            <person name="Gargeya S."/>
            <person name="Abouelleil A."/>
            <person name="Alvarado L."/>
            <person name="Chapman S.B."/>
            <person name="Gainer-Dewar J."/>
            <person name="Goldberg J."/>
            <person name="Griggs A."/>
            <person name="Gujja S."/>
            <person name="Hansen M."/>
            <person name="Howarth C."/>
            <person name="Imamovic A."/>
            <person name="Larimer J."/>
            <person name="Murphy C."/>
            <person name="Naylor J."/>
            <person name="Pearson M."/>
            <person name="Poon T.W."/>
            <person name="Priest M."/>
            <person name="Roberts A."/>
            <person name="Saif S."/>
            <person name="Shea T."/>
            <person name="Sykes S."/>
            <person name="Wortman J."/>
            <person name="Nusbaum C."/>
            <person name="Birren B."/>
        </authorList>
    </citation>
    <scope>NUCLEOTIDE SEQUENCE [LARGE SCALE GENOMIC DNA]</scope>
    <source>
        <strain evidence="1 2">TKK-01-0051</strain>
    </source>
</reference>
<dbReference type="EMBL" id="JLXW01000010">
    <property type="protein sequence ID" value="KBZ60999.1"/>
    <property type="molecule type" value="Genomic_DNA"/>
</dbReference>
<dbReference type="PATRIC" id="fig|1324261.3.peg.3988"/>
<dbReference type="HOGENOM" id="CLU_2701050_0_0_11"/>
<comment type="caution">
    <text evidence="1">The sequence shown here is derived from an EMBL/GenBank/DDBJ whole genome shotgun (WGS) entry which is preliminary data.</text>
</comment>
<gene>
    <name evidence="1" type="ORF">K875_03950</name>
</gene>
<proteinExistence type="predicted"/>
<dbReference type="RefSeq" id="WP_158672660.1">
    <property type="nucleotide sequence ID" value="NZ_KK328284.1"/>
</dbReference>
<accession>A0A051TVQ4</accession>
<sequence>MEREPVEGRCGECGRAELARYPVLSEGGWFLTVTCQSCLGRQDRQPWNRLGHVVRLEDLL</sequence>
<name>A0A051TVQ4_9MYCO</name>
<evidence type="ECO:0000313" key="2">
    <source>
        <dbReference type="Proteomes" id="UP000025947"/>
    </source>
</evidence>
<dbReference type="Proteomes" id="UP000025947">
    <property type="component" value="Unassembled WGS sequence"/>
</dbReference>
<dbReference type="AlphaFoldDB" id="A0A051TVQ4"/>
<protein>
    <submittedName>
        <fullName evidence="1">Uncharacterized protein</fullName>
    </submittedName>
</protein>
<evidence type="ECO:0000313" key="1">
    <source>
        <dbReference type="EMBL" id="KBZ60999.1"/>
    </source>
</evidence>